<feature type="transmembrane region" description="Helical" evidence="8">
    <location>
        <begin position="12"/>
        <end position="34"/>
    </location>
</feature>
<feature type="transmembrane region" description="Helical" evidence="8">
    <location>
        <begin position="224"/>
        <end position="244"/>
    </location>
</feature>
<feature type="transmembrane region" description="Helical" evidence="8">
    <location>
        <begin position="76"/>
        <end position="96"/>
    </location>
</feature>
<evidence type="ECO:0000313" key="9">
    <source>
        <dbReference type="EMBL" id="SDX48933.1"/>
    </source>
</evidence>
<sequence>MNGQQFSRKQSVNILLTVLEIVAPVFILAAIGFTWVKLGFDYRIEFVTRLAMTLSVPCLIFSALMRTEIAPDALTIVSLAAVAAYGIVTIACFVLVKLGRMDVRTYLAPLIFGNTGNLGLPLALFAFGDEGLGYAVVIFAIMAIYSFTFGVWLVSGGGSLSKVLKEPLVASTILGALFLVMDWETPRFLTNSIELIGQMAIPMMLITLGVAVARLKPQGVGKAVVASTIKAGICVAAATAAGMWFELPPIPFAVLVLQVSTPVAVTSYLLSVKYEADSDVVAGLVVVSTLLSVGYIPLTLAFLI</sequence>
<dbReference type="EMBL" id="FNOI01000008">
    <property type="protein sequence ID" value="SDX48933.1"/>
    <property type="molecule type" value="Genomic_DNA"/>
</dbReference>
<dbReference type="GO" id="GO:0055085">
    <property type="term" value="P:transmembrane transport"/>
    <property type="evidence" value="ECO:0007669"/>
    <property type="project" value="InterPro"/>
</dbReference>
<evidence type="ECO:0008006" key="11">
    <source>
        <dbReference type="Google" id="ProtNLM"/>
    </source>
</evidence>
<gene>
    <name evidence="9" type="ORF">SAMN04488001_3339</name>
</gene>
<organism evidence="9 10">
    <name type="scientific">Litoreibacter albidus</name>
    <dbReference type="NCBI Taxonomy" id="670155"/>
    <lineage>
        <taxon>Bacteria</taxon>
        <taxon>Pseudomonadati</taxon>
        <taxon>Pseudomonadota</taxon>
        <taxon>Alphaproteobacteria</taxon>
        <taxon>Rhodobacterales</taxon>
        <taxon>Roseobacteraceae</taxon>
        <taxon>Litoreibacter</taxon>
    </lineage>
</organism>
<proteinExistence type="inferred from homology"/>
<keyword evidence="3" id="KW-0813">Transport</keyword>
<keyword evidence="7 8" id="KW-0472">Membrane</keyword>
<dbReference type="InterPro" id="IPR038770">
    <property type="entry name" value="Na+/solute_symporter_sf"/>
</dbReference>
<dbReference type="STRING" id="670155.SAMN04488001_3339"/>
<evidence type="ECO:0000256" key="7">
    <source>
        <dbReference type="ARBA" id="ARBA00023136"/>
    </source>
</evidence>
<evidence type="ECO:0000256" key="5">
    <source>
        <dbReference type="ARBA" id="ARBA00022692"/>
    </source>
</evidence>
<evidence type="ECO:0000256" key="4">
    <source>
        <dbReference type="ARBA" id="ARBA00022475"/>
    </source>
</evidence>
<evidence type="ECO:0000256" key="1">
    <source>
        <dbReference type="ARBA" id="ARBA00004651"/>
    </source>
</evidence>
<dbReference type="InterPro" id="IPR004776">
    <property type="entry name" value="Mem_transp_PIN-like"/>
</dbReference>
<keyword evidence="4" id="KW-1003">Cell membrane</keyword>
<evidence type="ECO:0000256" key="2">
    <source>
        <dbReference type="ARBA" id="ARBA00010145"/>
    </source>
</evidence>
<dbReference type="PANTHER" id="PTHR36838:SF1">
    <property type="entry name" value="SLR1864 PROTEIN"/>
    <property type="match status" value="1"/>
</dbReference>
<dbReference type="AlphaFoldDB" id="A0A1H3C455"/>
<feature type="transmembrane region" description="Helical" evidence="8">
    <location>
        <begin position="46"/>
        <end position="64"/>
    </location>
</feature>
<comment type="similarity">
    <text evidence="2">Belongs to the auxin efflux carrier (TC 2.A.69) family.</text>
</comment>
<dbReference type="GO" id="GO:0005886">
    <property type="term" value="C:plasma membrane"/>
    <property type="evidence" value="ECO:0007669"/>
    <property type="project" value="UniProtKB-SubCell"/>
</dbReference>
<feature type="transmembrane region" description="Helical" evidence="8">
    <location>
        <begin position="108"/>
        <end position="127"/>
    </location>
</feature>
<keyword evidence="6 8" id="KW-1133">Transmembrane helix</keyword>
<feature type="transmembrane region" description="Helical" evidence="8">
    <location>
        <begin position="133"/>
        <end position="155"/>
    </location>
</feature>
<accession>A0A1H3C455</accession>
<evidence type="ECO:0000256" key="8">
    <source>
        <dbReference type="SAM" id="Phobius"/>
    </source>
</evidence>
<keyword evidence="5 8" id="KW-0812">Transmembrane</keyword>
<feature type="transmembrane region" description="Helical" evidence="8">
    <location>
        <begin position="282"/>
        <end position="303"/>
    </location>
</feature>
<evidence type="ECO:0000256" key="6">
    <source>
        <dbReference type="ARBA" id="ARBA00022989"/>
    </source>
</evidence>
<dbReference type="Gene3D" id="1.20.1530.20">
    <property type="match status" value="1"/>
</dbReference>
<reference evidence="10" key="1">
    <citation type="submission" date="2016-10" db="EMBL/GenBank/DDBJ databases">
        <authorList>
            <person name="Varghese N."/>
            <person name="Submissions S."/>
        </authorList>
    </citation>
    <scope>NUCLEOTIDE SEQUENCE [LARGE SCALE GENOMIC DNA]</scope>
    <source>
        <strain evidence="10">DSM 26922</strain>
    </source>
</reference>
<name>A0A1H3C455_9RHOB</name>
<dbReference type="Proteomes" id="UP000199441">
    <property type="component" value="Unassembled WGS sequence"/>
</dbReference>
<evidence type="ECO:0000256" key="3">
    <source>
        <dbReference type="ARBA" id="ARBA00022448"/>
    </source>
</evidence>
<dbReference type="Pfam" id="PF03547">
    <property type="entry name" value="Mem_trans"/>
    <property type="match status" value="2"/>
</dbReference>
<comment type="subcellular location">
    <subcellularLocation>
        <location evidence="1">Cell membrane</location>
        <topology evidence="1">Multi-pass membrane protein</topology>
    </subcellularLocation>
</comment>
<protein>
    <recommendedName>
        <fullName evidence="11">Auxin efflux carrier</fullName>
    </recommendedName>
</protein>
<feature type="transmembrane region" description="Helical" evidence="8">
    <location>
        <begin position="250"/>
        <end position="270"/>
    </location>
</feature>
<feature type="transmembrane region" description="Helical" evidence="8">
    <location>
        <begin position="195"/>
        <end position="212"/>
    </location>
</feature>
<evidence type="ECO:0000313" key="10">
    <source>
        <dbReference type="Proteomes" id="UP000199441"/>
    </source>
</evidence>
<dbReference type="PANTHER" id="PTHR36838">
    <property type="entry name" value="AUXIN EFFLUX CARRIER FAMILY PROTEIN"/>
    <property type="match status" value="1"/>
</dbReference>
<keyword evidence="10" id="KW-1185">Reference proteome</keyword>